<feature type="DNA-binding region" description="H-T-H motif" evidence="4">
    <location>
        <begin position="61"/>
        <end position="80"/>
    </location>
</feature>
<dbReference type="SUPFAM" id="SSF46689">
    <property type="entry name" value="Homeodomain-like"/>
    <property type="match status" value="1"/>
</dbReference>
<dbReference type="InterPro" id="IPR004111">
    <property type="entry name" value="Repressor_TetR_C"/>
</dbReference>
<dbReference type="PROSITE" id="PS50977">
    <property type="entry name" value="HTH_TETR_2"/>
    <property type="match status" value="1"/>
</dbReference>
<dbReference type="InterPro" id="IPR001647">
    <property type="entry name" value="HTH_TetR"/>
</dbReference>
<proteinExistence type="predicted"/>
<dbReference type="InterPro" id="IPR009057">
    <property type="entry name" value="Homeodomain-like_sf"/>
</dbReference>
<dbReference type="Pfam" id="PF00440">
    <property type="entry name" value="TetR_N"/>
    <property type="match status" value="1"/>
</dbReference>
<dbReference type="GO" id="GO:0000976">
    <property type="term" value="F:transcription cis-regulatory region binding"/>
    <property type="evidence" value="ECO:0007669"/>
    <property type="project" value="TreeGrafter"/>
</dbReference>
<evidence type="ECO:0000256" key="5">
    <source>
        <dbReference type="SAM" id="MobiDB-lite"/>
    </source>
</evidence>
<dbReference type="InterPro" id="IPR050109">
    <property type="entry name" value="HTH-type_TetR-like_transc_reg"/>
</dbReference>
<evidence type="ECO:0000256" key="4">
    <source>
        <dbReference type="PROSITE-ProRule" id="PRU00335"/>
    </source>
</evidence>
<evidence type="ECO:0000313" key="7">
    <source>
        <dbReference type="EMBL" id="CAH10121.1"/>
    </source>
</evidence>
<reference evidence="7" key="2">
    <citation type="journal article" date="2006" name="Mol. Cells">
        <title>Angucyclines Sch 47554 and Sch 47555 from Streptomyces sp. SCC-2136: Cloning, Sequencing, and Characterization.</title>
        <authorList>
            <person name="Basnet D.B."/>
            <person name="Oh T.J."/>
            <person name="Vu T.T.H."/>
            <person name="Sthapit B."/>
            <person name="Liou K."/>
            <person name="Lee H.C."/>
            <person name="Yoo J.C."/>
            <person name="Sohng J.K."/>
        </authorList>
    </citation>
    <scope>NUCLEOTIDE SEQUENCE</scope>
    <source>
        <strain evidence="7">SCC 2136</strain>
    </source>
</reference>
<dbReference type="GO" id="GO:0045892">
    <property type="term" value="P:negative regulation of DNA-templated transcription"/>
    <property type="evidence" value="ECO:0007669"/>
    <property type="project" value="InterPro"/>
</dbReference>
<dbReference type="GO" id="GO:0003700">
    <property type="term" value="F:DNA-binding transcription factor activity"/>
    <property type="evidence" value="ECO:0007669"/>
    <property type="project" value="TreeGrafter"/>
</dbReference>
<feature type="domain" description="HTH tetR-type" evidence="6">
    <location>
        <begin position="38"/>
        <end position="98"/>
    </location>
</feature>
<keyword evidence="2 4" id="KW-0238">DNA-binding</keyword>
<feature type="region of interest" description="Disordered" evidence="5">
    <location>
        <begin position="1"/>
        <end position="22"/>
    </location>
</feature>
<gene>
    <name evidence="7" type="primary">schA21</name>
</gene>
<evidence type="ECO:0000259" key="6">
    <source>
        <dbReference type="PROSITE" id="PS50977"/>
    </source>
</evidence>
<accession>Q2HR16</accession>
<dbReference type="InterPro" id="IPR036271">
    <property type="entry name" value="Tet_transcr_reg_TetR-rel_C_sf"/>
</dbReference>
<evidence type="ECO:0000256" key="1">
    <source>
        <dbReference type="ARBA" id="ARBA00023015"/>
    </source>
</evidence>
<dbReference type="SMR" id="Q2HR16"/>
<protein>
    <submittedName>
        <fullName evidence="7">Putative tetR-family regulatory protein</fullName>
    </submittedName>
</protein>
<dbReference type="Gene3D" id="1.10.357.10">
    <property type="entry name" value="Tetracycline Repressor, domain 2"/>
    <property type="match status" value="1"/>
</dbReference>
<dbReference type="Gene3D" id="1.10.10.60">
    <property type="entry name" value="Homeodomain-like"/>
    <property type="match status" value="1"/>
</dbReference>
<dbReference type="SUPFAM" id="SSF48498">
    <property type="entry name" value="Tetracyclin repressor-like, C-terminal domain"/>
    <property type="match status" value="1"/>
</dbReference>
<keyword evidence="3" id="KW-0804">Transcription</keyword>
<reference evidence="7" key="1">
    <citation type="thesis" date="2004" institute="Department of Chemistry" country="SunMoon University, Asan, South Korea">
        <title>Molecular cloning and characterization of biosynthetic genes cluster of Sch 47554 from Streptomyces sp. SCC 2136.</title>
        <authorList>
            <person name="Sthapit B."/>
        </authorList>
    </citation>
    <scope>NUCLEOTIDE SEQUENCE</scope>
    <source>
        <strain evidence="7">SCC 2136</strain>
    </source>
</reference>
<name>Q2HR16_9ACTN</name>
<sequence>MATRRKEEKQVTPEPSEPRETVSLWERLNRPAPAPRSTLTPQRIAAAAVAIADTEGLDAVTMRRLAADLGAAPMAAYRYVSGKDELLELMVDHVYGELSLPGDAKDWRNAMRALALRTRTVLLRHSWVARTAVFTLTPNQLAVPERALAALDGLDLDADTMMAVFRTVDSYVQGAVGFEIGLNELMREQGWSSANEARTGLAPRMTWLMGTDRYPTYERYLREASRKDDLEWQFETGLESVLDGISARLGI</sequence>
<dbReference type="EMBL" id="AJ628018">
    <property type="protein sequence ID" value="CAH10121.1"/>
    <property type="molecule type" value="Genomic_DNA"/>
</dbReference>
<dbReference type="Pfam" id="PF02909">
    <property type="entry name" value="TetR_C_1"/>
    <property type="match status" value="1"/>
</dbReference>
<evidence type="ECO:0000256" key="3">
    <source>
        <dbReference type="ARBA" id="ARBA00023163"/>
    </source>
</evidence>
<dbReference type="PANTHER" id="PTHR30055:SF151">
    <property type="entry name" value="TRANSCRIPTIONAL REGULATORY PROTEIN"/>
    <property type="match status" value="1"/>
</dbReference>
<evidence type="ECO:0000256" key="2">
    <source>
        <dbReference type="ARBA" id="ARBA00023125"/>
    </source>
</evidence>
<keyword evidence="1" id="KW-0805">Transcription regulation</keyword>
<organism evidence="7">
    <name type="scientific">Streptomyces sp. SCC 2136</name>
    <dbReference type="NCBI Taxonomy" id="264024"/>
    <lineage>
        <taxon>Bacteria</taxon>
        <taxon>Bacillati</taxon>
        <taxon>Actinomycetota</taxon>
        <taxon>Actinomycetes</taxon>
        <taxon>Kitasatosporales</taxon>
        <taxon>Streptomycetaceae</taxon>
        <taxon>Streptomyces</taxon>
    </lineage>
</organism>
<feature type="compositionally biased region" description="Basic and acidic residues" evidence="5">
    <location>
        <begin position="1"/>
        <end position="20"/>
    </location>
</feature>
<dbReference type="AlphaFoldDB" id="Q2HR16"/>
<dbReference type="PANTHER" id="PTHR30055">
    <property type="entry name" value="HTH-TYPE TRANSCRIPTIONAL REGULATOR RUTR"/>
    <property type="match status" value="1"/>
</dbReference>